<proteinExistence type="predicted"/>
<dbReference type="InterPro" id="IPR039420">
    <property type="entry name" value="WalR-like"/>
</dbReference>
<dbReference type="PANTHER" id="PTHR43214:SF41">
    <property type="entry name" value="NITRATE_NITRITE RESPONSE REGULATOR PROTEIN NARP"/>
    <property type="match status" value="1"/>
</dbReference>
<keyword evidence="8" id="KW-1185">Reference proteome</keyword>
<dbReference type="GO" id="GO:0003677">
    <property type="term" value="F:DNA binding"/>
    <property type="evidence" value="ECO:0007669"/>
    <property type="project" value="UniProtKB-KW"/>
</dbReference>
<dbReference type="Pfam" id="PF00196">
    <property type="entry name" value="GerE"/>
    <property type="match status" value="1"/>
</dbReference>
<dbReference type="OrthoDB" id="3771852at2"/>
<dbReference type="GeneID" id="96801608"/>
<protein>
    <submittedName>
        <fullName evidence="7">DNA-binding response regulator</fullName>
    </submittedName>
</protein>
<dbReference type="SMART" id="SM00448">
    <property type="entry name" value="REC"/>
    <property type="match status" value="1"/>
</dbReference>
<dbReference type="EMBL" id="BNEE01000004">
    <property type="protein sequence ID" value="GHI83552.1"/>
    <property type="molecule type" value="Genomic_DNA"/>
</dbReference>
<dbReference type="RefSeq" id="WP_031151328.1">
    <property type="nucleotide sequence ID" value="NZ_BNEE01000004.1"/>
</dbReference>
<dbReference type="SUPFAM" id="SSF46894">
    <property type="entry name" value="C-terminal effector domain of the bipartite response regulators"/>
    <property type="match status" value="1"/>
</dbReference>
<gene>
    <name evidence="7" type="ORF">Sxan_09160</name>
</gene>
<dbReference type="PRINTS" id="PR00038">
    <property type="entry name" value="HTHLUXR"/>
</dbReference>
<dbReference type="PROSITE" id="PS50110">
    <property type="entry name" value="RESPONSE_REGULATORY"/>
    <property type="match status" value="1"/>
</dbReference>
<dbReference type="Proteomes" id="UP000600026">
    <property type="component" value="Unassembled WGS sequence"/>
</dbReference>
<feature type="modified residue" description="4-aspartylphosphate" evidence="5">
    <location>
        <position position="68"/>
    </location>
</feature>
<keyword evidence="2" id="KW-0805">Transcription regulation</keyword>
<evidence type="ECO:0000313" key="8">
    <source>
        <dbReference type="Proteomes" id="UP000600026"/>
    </source>
</evidence>
<evidence type="ECO:0000256" key="3">
    <source>
        <dbReference type="ARBA" id="ARBA00023125"/>
    </source>
</evidence>
<dbReference type="PANTHER" id="PTHR43214">
    <property type="entry name" value="TWO-COMPONENT RESPONSE REGULATOR"/>
    <property type="match status" value="1"/>
</dbReference>
<evidence type="ECO:0000256" key="4">
    <source>
        <dbReference type="ARBA" id="ARBA00023163"/>
    </source>
</evidence>
<sequence length="232" mass="25371">MSGYEPTGTQDAAEPVRLAAVDDHPVVRWGLRSCLAELAPDIEWVGLEVDVTSLLAAVTSVPSVVLLDIELGDGSQVEDNVTRLREAGSRVLLFTREHRPVVVRRGIEAGALGLVLKEDPETELLEAVRAAHAGDSYVSGRLAHQIVNDPRGLVRLSEKQLAVLKLLARGMKVPQIAGRLYMSTGTVNTHRKRAIHAFSRQDGHQLTDNNELVWRSVVDGHIEVAPDPRPDR</sequence>
<dbReference type="InterPro" id="IPR000792">
    <property type="entry name" value="Tscrpt_reg_LuxR_C"/>
</dbReference>
<keyword evidence="3 7" id="KW-0238">DNA-binding</keyword>
<feature type="domain" description="Response regulatory" evidence="6">
    <location>
        <begin position="17"/>
        <end position="132"/>
    </location>
</feature>
<dbReference type="SMART" id="SM00421">
    <property type="entry name" value="HTH_LUXR"/>
    <property type="match status" value="1"/>
</dbReference>
<evidence type="ECO:0000256" key="5">
    <source>
        <dbReference type="PROSITE-ProRule" id="PRU00169"/>
    </source>
</evidence>
<name>A0A919LDM1_9ACTN</name>
<dbReference type="GO" id="GO:0000160">
    <property type="term" value="P:phosphorelay signal transduction system"/>
    <property type="evidence" value="ECO:0007669"/>
    <property type="project" value="InterPro"/>
</dbReference>
<comment type="caution">
    <text evidence="7">The sequence shown here is derived from an EMBL/GenBank/DDBJ whole genome shotgun (WGS) entry which is preliminary data.</text>
</comment>
<accession>A0A919LDM1</accession>
<keyword evidence="4" id="KW-0804">Transcription</keyword>
<dbReference type="AlphaFoldDB" id="A0A919LDM1"/>
<organism evidence="7 8">
    <name type="scientific">Streptomyces xanthophaeus</name>
    <dbReference type="NCBI Taxonomy" id="67385"/>
    <lineage>
        <taxon>Bacteria</taxon>
        <taxon>Bacillati</taxon>
        <taxon>Actinomycetota</taxon>
        <taxon>Actinomycetes</taxon>
        <taxon>Kitasatosporales</taxon>
        <taxon>Streptomycetaceae</taxon>
        <taxon>Streptomyces</taxon>
    </lineage>
</organism>
<evidence type="ECO:0000256" key="1">
    <source>
        <dbReference type="ARBA" id="ARBA00022553"/>
    </source>
</evidence>
<evidence type="ECO:0000313" key="7">
    <source>
        <dbReference type="EMBL" id="GHI83552.1"/>
    </source>
</evidence>
<reference evidence="7" key="1">
    <citation type="submission" date="2020-09" db="EMBL/GenBank/DDBJ databases">
        <title>Whole genome shotgun sequence of Streptomyces xanthophaeus NBRC 12829.</title>
        <authorList>
            <person name="Komaki H."/>
            <person name="Tamura T."/>
        </authorList>
    </citation>
    <scope>NUCLEOTIDE SEQUENCE</scope>
    <source>
        <strain evidence="7">NBRC 12829</strain>
    </source>
</reference>
<dbReference type="InterPro" id="IPR011006">
    <property type="entry name" value="CheY-like_superfamily"/>
</dbReference>
<evidence type="ECO:0000256" key="2">
    <source>
        <dbReference type="ARBA" id="ARBA00023015"/>
    </source>
</evidence>
<dbReference type="InterPro" id="IPR058245">
    <property type="entry name" value="NreC/VraR/RcsB-like_REC"/>
</dbReference>
<dbReference type="InterPro" id="IPR001789">
    <property type="entry name" value="Sig_transdc_resp-reg_receiver"/>
</dbReference>
<dbReference type="InterPro" id="IPR016032">
    <property type="entry name" value="Sig_transdc_resp-reg_C-effctor"/>
</dbReference>
<dbReference type="CDD" id="cd17535">
    <property type="entry name" value="REC_NarL-like"/>
    <property type="match status" value="1"/>
</dbReference>
<dbReference type="SUPFAM" id="SSF52172">
    <property type="entry name" value="CheY-like"/>
    <property type="match status" value="1"/>
</dbReference>
<keyword evidence="1 5" id="KW-0597">Phosphoprotein</keyword>
<dbReference type="GO" id="GO:0006355">
    <property type="term" value="P:regulation of DNA-templated transcription"/>
    <property type="evidence" value="ECO:0007669"/>
    <property type="project" value="InterPro"/>
</dbReference>
<dbReference type="Pfam" id="PF00072">
    <property type="entry name" value="Response_reg"/>
    <property type="match status" value="1"/>
</dbReference>
<evidence type="ECO:0000259" key="6">
    <source>
        <dbReference type="PROSITE" id="PS50110"/>
    </source>
</evidence>
<dbReference type="Gene3D" id="3.40.50.2300">
    <property type="match status" value="1"/>
</dbReference>